<name>A0A240DYY6_9BURK</name>
<dbReference type="Pfam" id="PF16747">
    <property type="entry name" value="Adhesin_E"/>
    <property type="match status" value="1"/>
</dbReference>
<proteinExistence type="predicted"/>
<evidence type="ECO:0000256" key="1">
    <source>
        <dbReference type="SAM" id="SignalP"/>
    </source>
</evidence>
<dbReference type="OrthoDB" id="8536864at2"/>
<evidence type="ECO:0000313" key="3">
    <source>
        <dbReference type="EMBL" id="SNX28408.1"/>
    </source>
</evidence>
<protein>
    <submittedName>
        <fullName evidence="3">Surface-adhesin protein E</fullName>
    </submittedName>
</protein>
<organism evidence="3 4">
    <name type="scientific">Polynucleobacter meluiroseus</name>
    <dbReference type="NCBI Taxonomy" id="1938814"/>
    <lineage>
        <taxon>Bacteria</taxon>
        <taxon>Pseudomonadati</taxon>
        <taxon>Pseudomonadota</taxon>
        <taxon>Betaproteobacteria</taxon>
        <taxon>Burkholderiales</taxon>
        <taxon>Burkholderiaceae</taxon>
        <taxon>Polynucleobacter</taxon>
    </lineage>
</organism>
<dbReference type="InterPro" id="IPR043088">
    <property type="entry name" value="Adhesin_E"/>
</dbReference>
<accession>A0A240DYY6</accession>
<feature type="chain" id="PRO_5012173133" evidence="1">
    <location>
        <begin position="20"/>
        <end position="130"/>
    </location>
</feature>
<dbReference type="EMBL" id="OANS01000002">
    <property type="protein sequence ID" value="SNX28408.1"/>
    <property type="molecule type" value="Genomic_DNA"/>
</dbReference>
<dbReference type="Gene3D" id="2.40.128.710">
    <property type="entry name" value="Surface-adhesin protein E"/>
    <property type="match status" value="1"/>
</dbReference>
<feature type="domain" description="Surface-adhesin protein E-like" evidence="2">
    <location>
        <begin position="21"/>
        <end position="128"/>
    </location>
</feature>
<dbReference type="AlphaFoldDB" id="A0A240DYY6"/>
<dbReference type="RefSeq" id="WP_096672522.1">
    <property type="nucleotide sequence ID" value="NZ_OANS01000002.1"/>
</dbReference>
<feature type="signal peptide" evidence="1">
    <location>
        <begin position="1"/>
        <end position="19"/>
    </location>
</feature>
<keyword evidence="1" id="KW-0732">Signal</keyword>
<reference evidence="4" key="1">
    <citation type="submission" date="2017-08" db="EMBL/GenBank/DDBJ databases">
        <authorList>
            <person name="Varghese N."/>
            <person name="Submissions S."/>
        </authorList>
    </citation>
    <scope>NUCLEOTIDE SEQUENCE [LARGE SCALE GENOMIC DNA]</scope>
    <source>
        <strain evidence="4">AP-Melu-1000-B4</strain>
    </source>
</reference>
<evidence type="ECO:0000313" key="4">
    <source>
        <dbReference type="Proteomes" id="UP000218069"/>
    </source>
</evidence>
<evidence type="ECO:0000259" key="2">
    <source>
        <dbReference type="Pfam" id="PF16747"/>
    </source>
</evidence>
<dbReference type="InterPro" id="IPR031939">
    <property type="entry name" value="Adhesin_E-like"/>
</dbReference>
<dbReference type="Proteomes" id="UP000218069">
    <property type="component" value="Unassembled WGS sequence"/>
</dbReference>
<sequence length="130" mass="14841">MIKPIVLLWAILFTSQAYADWTKVTANQDISVYIDAQAIQRNKGLVKVKVLVNEAKELVVDKDRHPYQSFRTYIEYNCKKELQRALSTKWFSEPMGEGNVAYQDKQPYPFAPVAEGTLGLVVMKRVCKGV</sequence>
<gene>
    <name evidence="3" type="ORF">SAMN06295945_0738</name>
</gene>
<keyword evidence="4" id="KW-1185">Reference proteome</keyword>